<feature type="modified residue" description="4-aspartylphosphate" evidence="11">
    <location>
        <position position="968"/>
    </location>
</feature>
<dbReference type="InterPro" id="IPR011006">
    <property type="entry name" value="CheY-like_superfamily"/>
</dbReference>
<dbReference type="InterPro" id="IPR058544">
    <property type="entry name" value="ETR1_N"/>
</dbReference>
<feature type="domain" description="Histidine kinase" evidence="14">
    <location>
        <begin position="529"/>
        <end position="750"/>
    </location>
</feature>
<feature type="transmembrane region" description="Helical" evidence="13">
    <location>
        <begin position="47"/>
        <end position="65"/>
    </location>
</feature>
<dbReference type="Pfam" id="PF25487">
    <property type="entry name" value="ETR1_N"/>
    <property type="match status" value="1"/>
</dbReference>
<dbReference type="PROSITE" id="PS50109">
    <property type="entry name" value="HIS_KIN"/>
    <property type="match status" value="1"/>
</dbReference>
<dbReference type="InterPro" id="IPR003661">
    <property type="entry name" value="HisK_dim/P_dom"/>
</dbReference>
<dbReference type="InterPro" id="IPR004358">
    <property type="entry name" value="Sig_transdc_His_kin-like_C"/>
</dbReference>
<evidence type="ECO:0000256" key="13">
    <source>
        <dbReference type="SAM" id="Phobius"/>
    </source>
</evidence>
<dbReference type="SUPFAM" id="SSF47384">
    <property type="entry name" value="Homodimeric domain of signal transducing histidine kinase"/>
    <property type="match status" value="1"/>
</dbReference>
<dbReference type="FunFam" id="3.30.565.10:FF:000010">
    <property type="entry name" value="Sensor histidine kinase RcsC"/>
    <property type="match status" value="1"/>
</dbReference>
<evidence type="ECO:0000256" key="1">
    <source>
        <dbReference type="ARBA" id="ARBA00000085"/>
    </source>
</evidence>
<name>A0A518IVH6_9BACT</name>
<keyword evidence="6 18" id="KW-0418">Kinase</keyword>
<evidence type="ECO:0000313" key="18">
    <source>
        <dbReference type="EMBL" id="QDV57087.1"/>
    </source>
</evidence>
<accession>A0A518IVH6</accession>
<dbReference type="NCBIfam" id="TIGR00229">
    <property type="entry name" value="sensory_box"/>
    <property type="match status" value="3"/>
</dbReference>
<evidence type="ECO:0000256" key="12">
    <source>
        <dbReference type="SAM" id="MobiDB-lite"/>
    </source>
</evidence>
<dbReference type="SMART" id="SM00091">
    <property type="entry name" value="PAS"/>
    <property type="match status" value="3"/>
</dbReference>
<dbReference type="CDD" id="cd00130">
    <property type="entry name" value="PAS"/>
    <property type="match status" value="3"/>
</dbReference>
<feature type="domain" description="PAS" evidence="16">
    <location>
        <begin position="400"/>
        <end position="473"/>
    </location>
</feature>
<comment type="catalytic activity">
    <reaction evidence="1">
        <text>ATP + protein L-histidine = ADP + protein N-phospho-L-histidine.</text>
        <dbReference type="EC" id="2.7.13.3"/>
    </reaction>
</comment>
<dbReference type="Gene3D" id="3.30.565.10">
    <property type="entry name" value="Histidine kinase-like ATPase, C-terminal domain"/>
    <property type="match status" value="1"/>
</dbReference>
<keyword evidence="4 18" id="KW-0808">Transferase</keyword>
<dbReference type="InterPro" id="IPR003594">
    <property type="entry name" value="HATPase_dom"/>
</dbReference>
<dbReference type="Gene3D" id="3.40.50.2300">
    <property type="match status" value="2"/>
</dbReference>
<dbReference type="Pfam" id="PF00989">
    <property type="entry name" value="PAS"/>
    <property type="match status" value="1"/>
</dbReference>
<keyword evidence="8" id="KW-0902">Two-component regulatory system</keyword>
<evidence type="ECO:0000259" key="15">
    <source>
        <dbReference type="PROSITE" id="PS50110"/>
    </source>
</evidence>
<organism evidence="18 19">
    <name type="scientific">Rosistilla oblonga</name>
    <dbReference type="NCBI Taxonomy" id="2527990"/>
    <lineage>
        <taxon>Bacteria</taxon>
        <taxon>Pseudomonadati</taxon>
        <taxon>Planctomycetota</taxon>
        <taxon>Planctomycetia</taxon>
        <taxon>Pirellulales</taxon>
        <taxon>Pirellulaceae</taxon>
        <taxon>Rosistilla</taxon>
    </lineage>
</organism>
<dbReference type="InterPro" id="IPR001789">
    <property type="entry name" value="Sig_transdc_resp-reg_receiver"/>
</dbReference>
<dbReference type="CDD" id="cd16922">
    <property type="entry name" value="HATPase_EvgS-ArcB-TorS-like"/>
    <property type="match status" value="1"/>
</dbReference>
<dbReference type="PANTHER" id="PTHR45339:SF1">
    <property type="entry name" value="HYBRID SIGNAL TRANSDUCTION HISTIDINE KINASE J"/>
    <property type="match status" value="1"/>
</dbReference>
<keyword evidence="5" id="KW-0547">Nucleotide-binding</keyword>
<feature type="domain" description="PAC" evidence="17">
    <location>
        <begin position="347"/>
        <end position="399"/>
    </location>
</feature>
<reference evidence="18 19" key="1">
    <citation type="submission" date="2019-02" db="EMBL/GenBank/DDBJ databases">
        <title>Deep-cultivation of Planctomycetes and their phenomic and genomic characterization uncovers novel biology.</title>
        <authorList>
            <person name="Wiegand S."/>
            <person name="Jogler M."/>
            <person name="Boedeker C."/>
            <person name="Pinto D."/>
            <person name="Vollmers J."/>
            <person name="Rivas-Marin E."/>
            <person name="Kohn T."/>
            <person name="Peeters S.H."/>
            <person name="Heuer A."/>
            <person name="Rast P."/>
            <person name="Oberbeckmann S."/>
            <person name="Bunk B."/>
            <person name="Jeske O."/>
            <person name="Meyerdierks A."/>
            <person name="Storesund J.E."/>
            <person name="Kallscheuer N."/>
            <person name="Luecker S."/>
            <person name="Lage O.M."/>
            <person name="Pohl T."/>
            <person name="Merkel B.J."/>
            <person name="Hornburger P."/>
            <person name="Mueller R.-W."/>
            <person name="Bruemmer F."/>
            <person name="Labrenz M."/>
            <person name="Spormann A.M."/>
            <person name="Op den Camp H."/>
            <person name="Overmann J."/>
            <person name="Amann R."/>
            <person name="Jetten M.S.M."/>
            <person name="Mascher T."/>
            <person name="Medema M.H."/>
            <person name="Devos D.P."/>
            <person name="Kaster A.-K."/>
            <person name="Ovreas L."/>
            <person name="Rohde M."/>
            <person name="Galperin M.Y."/>
            <person name="Jogler C."/>
        </authorList>
    </citation>
    <scope>NUCLEOTIDE SEQUENCE [LARGE SCALE GENOMIC DNA]</scope>
    <source>
        <strain evidence="18 19">Mal33</strain>
    </source>
</reference>
<dbReference type="SMART" id="SM00086">
    <property type="entry name" value="PAC"/>
    <property type="match status" value="3"/>
</dbReference>
<dbReference type="InterPro" id="IPR000700">
    <property type="entry name" value="PAS-assoc_C"/>
</dbReference>
<feature type="domain" description="Response regulatory" evidence="15">
    <location>
        <begin position="770"/>
        <end position="890"/>
    </location>
</feature>
<dbReference type="Pfam" id="PF00072">
    <property type="entry name" value="Response_reg"/>
    <property type="match status" value="1"/>
</dbReference>
<keyword evidence="7" id="KW-0067">ATP-binding</keyword>
<dbReference type="Gene3D" id="3.30.450.20">
    <property type="entry name" value="PAS domain"/>
    <property type="match status" value="3"/>
</dbReference>
<feature type="transmembrane region" description="Helical" evidence="13">
    <location>
        <begin position="72"/>
        <end position="91"/>
    </location>
</feature>
<evidence type="ECO:0000256" key="2">
    <source>
        <dbReference type="ARBA" id="ARBA00012438"/>
    </source>
</evidence>
<dbReference type="CDD" id="cd17546">
    <property type="entry name" value="REC_hyHK_CKI1_RcsC-like"/>
    <property type="match status" value="1"/>
</dbReference>
<dbReference type="InterPro" id="IPR013767">
    <property type="entry name" value="PAS_fold"/>
</dbReference>
<evidence type="ECO:0000256" key="8">
    <source>
        <dbReference type="ARBA" id="ARBA00023012"/>
    </source>
</evidence>
<feature type="region of interest" description="Disordered" evidence="12">
    <location>
        <begin position="1047"/>
        <end position="1097"/>
    </location>
</feature>
<keyword evidence="13" id="KW-0472">Membrane</keyword>
<dbReference type="Gene3D" id="1.10.287.130">
    <property type="match status" value="1"/>
</dbReference>
<gene>
    <name evidence="18" type="primary">barA_10</name>
    <name evidence="18" type="ORF">Mal33_30880</name>
</gene>
<feature type="modified residue" description="4-aspartylphosphate" evidence="11">
    <location>
        <position position="824"/>
    </location>
</feature>
<dbReference type="InterPro" id="IPR035965">
    <property type="entry name" value="PAS-like_dom_sf"/>
</dbReference>
<dbReference type="Proteomes" id="UP000316770">
    <property type="component" value="Chromosome"/>
</dbReference>
<dbReference type="PROSITE" id="PS50110">
    <property type="entry name" value="RESPONSE_REGULATORY"/>
    <property type="match status" value="2"/>
</dbReference>
<evidence type="ECO:0000256" key="7">
    <source>
        <dbReference type="ARBA" id="ARBA00022840"/>
    </source>
</evidence>
<dbReference type="InterPro" id="IPR036097">
    <property type="entry name" value="HisK_dim/P_sf"/>
</dbReference>
<evidence type="ECO:0000313" key="19">
    <source>
        <dbReference type="Proteomes" id="UP000316770"/>
    </source>
</evidence>
<feature type="domain" description="PAC" evidence="17">
    <location>
        <begin position="461"/>
        <end position="511"/>
    </location>
</feature>
<dbReference type="CDD" id="cd00082">
    <property type="entry name" value="HisKA"/>
    <property type="match status" value="1"/>
</dbReference>
<evidence type="ECO:0000259" key="17">
    <source>
        <dbReference type="PROSITE" id="PS50113"/>
    </source>
</evidence>
<evidence type="ECO:0000256" key="6">
    <source>
        <dbReference type="ARBA" id="ARBA00022777"/>
    </source>
</evidence>
<evidence type="ECO:0000256" key="11">
    <source>
        <dbReference type="PROSITE-ProRule" id="PRU00169"/>
    </source>
</evidence>
<feature type="compositionally biased region" description="Polar residues" evidence="12">
    <location>
        <begin position="1086"/>
        <end position="1097"/>
    </location>
</feature>
<keyword evidence="13" id="KW-0812">Transmembrane</keyword>
<evidence type="ECO:0000256" key="9">
    <source>
        <dbReference type="ARBA" id="ARBA00064003"/>
    </source>
</evidence>
<dbReference type="GO" id="GO:0000155">
    <property type="term" value="F:phosphorelay sensor kinase activity"/>
    <property type="evidence" value="ECO:0007669"/>
    <property type="project" value="InterPro"/>
</dbReference>
<dbReference type="SUPFAM" id="SSF55785">
    <property type="entry name" value="PYP-like sensor domain (PAS domain)"/>
    <property type="match status" value="3"/>
</dbReference>
<feature type="domain" description="PAC" evidence="17">
    <location>
        <begin position="221"/>
        <end position="272"/>
    </location>
</feature>
<dbReference type="SUPFAM" id="SSF55874">
    <property type="entry name" value="ATPase domain of HSP90 chaperone/DNA topoisomerase II/histidine kinase"/>
    <property type="match status" value="1"/>
</dbReference>
<dbReference type="SUPFAM" id="SSF52172">
    <property type="entry name" value="CheY-like"/>
    <property type="match status" value="2"/>
</dbReference>
<feature type="domain" description="Response regulatory" evidence="15">
    <location>
        <begin position="919"/>
        <end position="1039"/>
    </location>
</feature>
<dbReference type="Pfam" id="PF02518">
    <property type="entry name" value="HATPase_c"/>
    <property type="match status" value="1"/>
</dbReference>
<keyword evidence="13" id="KW-1133">Transmembrane helix</keyword>
<keyword evidence="3 11" id="KW-0597">Phosphoprotein</keyword>
<dbReference type="GO" id="GO:0006355">
    <property type="term" value="P:regulation of DNA-templated transcription"/>
    <property type="evidence" value="ECO:0007669"/>
    <property type="project" value="InterPro"/>
</dbReference>
<dbReference type="InterPro" id="IPR001610">
    <property type="entry name" value="PAC"/>
</dbReference>
<dbReference type="InterPro" id="IPR036890">
    <property type="entry name" value="HATPase_C_sf"/>
</dbReference>
<keyword evidence="19" id="KW-1185">Reference proteome</keyword>
<dbReference type="PROSITE" id="PS50112">
    <property type="entry name" value="PAS"/>
    <property type="match status" value="2"/>
</dbReference>
<evidence type="ECO:0000256" key="4">
    <source>
        <dbReference type="ARBA" id="ARBA00022679"/>
    </source>
</evidence>
<dbReference type="FunFam" id="1.10.287.130:FF:000002">
    <property type="entry name" value="Two-component osmosensing histidine kinase"/>
    <property type="match status" value="1"/>
</dbReference>
<evidence type="ECO:0000256" key="10">
    <source>
        <dbReference type="ARBA" id="ARBA00068150"/>
    </source>
</evidence>
<dbReference type="Pfam" id="PF08447">
    <property type="entry name" value="PAS_3"/>
    <property type="match status" value="2"/>
</dbReference>
<proteinExistence type="predicted"/>
<evidence type="ECO:0000259" key="16">
    <source>
        <dbReference type="PROSITE" id="PS50112"/>
    </source>
</evidence>
<evidence type="ECO:0000256" key="3">
    <source>
        <dbReference type="ARBA" id="ARBA00022553"/>
    </source>
</evidence>
<dbReference type="Pfam" id="PF00512">
    <property type="entry name" value="HisKA"/>
    <property type="match status" value="1"/>
</dbReference>
<dbReference type="SMART" id="SM00448">
    <property type="entry name" value="REC"/>
    <property type="match status" value="1"/>
</dbReference>
<dbReference type="SMART" id="SM00388">
    <property type="entry name" value="HisKA"/>
    <property type="match status" value="1"/>
</dbReference>
<dbReference type="EC" id="2.7.13.3" evidence="2"/>
<dbReference type="EMBL" id="CP036318">
    <property type="protein sequence ID" value="QDV57087.1"/>
    <property type="molecule type" value="Genomic_DNA"/>
</dbReference>
<dbReference type="InterPro" id="IPR000014">
    <property type="entry name" value="PAS"/>
</dbReference>
<dbReference type="InterPro" id="IPR013655">
    <property type="entry name" value="PAS_fold_3"/>
</dbReference>
<comment type="subunit">
    <text evidence="9">At low DSF concentrations, interacts with RpfF.</text>
</comment>
<dbReference type="AlphaFoldDB" id="A0A518IVH6"/>
<protein>
    <recommendedName>
        <fullName evidence="10">Sensory/regulatory protein RpfC</fullName>
        <ecNumber evidence="2">2.7.13.3</ecNumber>
    </recommendedName>
</protein>
<dbReference type="PRINTS" id="PR00344">
    <property type="entry name" value="BCTRLSENSOR"/>
</dbReference>
<evidence type="ECO:0000256" key="5">
    <source>
        <dbReference type="ARBA" id="ARBA00022741"/>
    </source>
</evidence>
<dbReference type="SMART" id="SM00387">
    <property type="entry name" value="HATPase_c"/>
    <property type="match status" value="1"/>
</dbReference>
<dbReference type="InterPro" id="IPR005467">
    <property type="entry name" value="His_kinase_dom"/>
</dbReference>
<sequence>MPMAGELRAAGLFPDSLIGLSGCHLVAHSTANIGSAKIVGRSRVSDFSIFLAYLAIPATLGFYLLCRKDCPVSSALWIFAGFMLVSGLSHLAQTGRGWWTADRLSQPLETLTTLASCCTLIALACLMPKLRPLLSQADLVRQLQRRMTKLDFAIEAGNLGVWEWNITEDQLDWDAKTREVFDTDPHANNLNYQTFLNALHPSDHDRVCRRVEECLKTGDHYDTTHRVVHRDGSIHYVHVLGKHIKDKGEPEKFIGVCIDCTEAQRQRDTLQASESNFRMTFEKIALGIAHVALDGRWIRVNEGICKILGYSSQELLASYFQDATHPDDLGKCLNLVEQAIAGQRDSFSTEKRYIRKDGSPVWVNATVSLVRDSSGAPSHLIGVVEDIQRRKDAEKALCESSERTRAILNSAFDGILTIDRCGTIGMVNSAVERIFGFTDKELIGTNVSKLMTWPLPPEHNKTREIVGTRRDGSTFPLEFNTTEVGLSGSHLLTVSVRDITERKQAEEALQTAKKAAEDASIAKSEFLASMSHELRTPLNGVIGMTELLADSTLDERQRRFVTACQSSGNALLTLISDILDLTKVEAGRLELDEHPFDLLQLLDEVVGCIPLRAEQKKVELLYMLDSPTTLNLIGDSHRLRQVLTNLLGNAMKFTDEGQITLRAEPQHLTDDRATIRFSIQDTGIGIPQDRLDRLFKSFSQVDSSISRKYGGSGLGLSISKAIVDALGGQIGVESSEGVGSRFWFTVTFRHSEQDPDLTQDWSLGRLSNLRVLLLEPQPAIQEILVQFLHNWEIHVDTASTNERAVQKMQRATAIERHYDLIIADEAFCSENNGQWIQQLEAHRSHTGRPLPMFVIASPEREAAIDPAHYERCLARPVGQSHLLDALVDQFCRGPNRREVCVADTGSGQQLTSDDTTTTRILLAEDNATNQLFAREILARNGWNCDIVENGEEVLAALESNPYSVILMDCQMPIMDGFTATQEIRRREADGRLRHTPSIVALTANAIQGDRERCLHAGMDDYLAKPFNPAHLTSVTQSMLELAEKRSKRAALETPSDAPFPAAPLTPDANRNDRLERIPPIVDPNGALTSIDTASLQH</sequence>
<dbReference type="PANTHER" id="PTHR45339">
    <property type="entry name" value="HYBRID SIGNAL TRANSDUCTION HISTIDINE KINASE J"/>
    <property type="match status" value="1"/>
</dbReference>
<feature type="domain" description="PAS" evidence="16">
    <location>
        <begin position="273"/>
        <end position="343"/>
    </location>
</feature>
<evidence type="ECO:0000259" key="14">
    <source>
        <dbReference type="PROSITE" id="PS50109"/>
    </source>
</evidence>
<dbReference type="PROSITE" id="PS50113">
    <property type="entry name" value="PAC"/>
    <property type="match status" value="3"/>
</dbReference>
<dbReference type="GO" id="GO:0005524">
    <property type="term" value="F:ATP binding"/>
    <property type="evidence" value="ECO:0007669"/>
    <property type="project" value="UniProtKB-KW"/>
</dbReference>